<dbReference type="SUPFAM" id="SSF52283">
    <property type="entry name" value="Formate/glycerate dehydrogenase catalytic domain-like"/>
    <property type="match status" value="1"/>
</dbReference>
<dbReference type="SMART" id="SM01003">
    <property type="entry name" value="AlaDh_PNT_N"/>
    <property type="match status" value="1"/>
</dbReference>
<dbReference type="Pfam" id="PF01262">
    <property type="entry name" value="AlaDh_PNT_C"/>
    <property type="match status" value="1"/>
</dbReference>
<evidence type="ECO:0000259" key="3">
    <source>
        <dbReference type="SMART" id="SM01003"/>
    </source>
</evidence>
<dbReference type="PANTHER" id="PTHR42795">
    <property type="entry name" value="ALANINE DEHYDROGENASE"/>
    <property type="match status" value="1"/>
</dbReference>
<dbReference type="InterPro" id="IPR036291">
    <property type="entry name" value="NAD(P)-bd_dom_sf"/>
</dbReference>
<evidence type="ECO:0000313" key="5">
    <source>
        <dbReference type="Proteomes" id="UP000231019"/>
    </source>
</evidence>
<evidence type="ECO:0000313" key="4">
    <source>
        <dbReference type="EMBL" id="PIW14528.1"/>
    </source>
</evidence>
<evidence type="ECO:0000259" key="2">
    <source>
        <dbReference type="SMART" id="SM01002"/>
    </source>
</evidence>
<dbReference type="AlphaFoldDB" id="A0A2M7FYZ3"/>
<feature type="domain" description="Alanine dehydrogenase/pyridine nucleotide transhydrogenase NAD(H)-binding" evidence="2">
    <location>
        <begin position="151"/>
        <end position="304"/>
    </location>
</feature>
<organism evidence="4 5">
    <name type="scientific">bacterium (Candidatus Blackallbacteria) CG17_big_fil_post_rev_8_21_14_2_50_48_46</name>
    <dbReference type="NCBI Taxonomy" id="2014261"/>
    <lineage>
        <taxon>Bacteria</taxon>
        <taxon>Candidatus Blackallbacteria</taxon>
    </lineage>
</organism>
<feature type="domain" description="Alanine dehydrogenase/pyridine nucleotide transhydrogenase N-terminal" evidence="3">
    <location>
        <begin position="4"/>
        <end position="141"/>
    </location>
</feature>
<dbReference type="Pfam" id="PF05222">
    <property type="entry name" value="AlaDh_PNT_N"/>
    <property type="match status" value="1"/>
</dbReference>
<dbReference type="Gene3D" id="3.40.50.720">
    <property type="entry name" value="NAD(P)-binding Rossmann-like Domain"/>
    <property type="match status" value="2"/>
</dbReference>
<dbReference type="SUPFAM" id="SSF51735">
    <property type="entry name" value="NAD(P)-binding Rossmann-fold domains"/>
    <property type="match status" value="1"/>
</dbReference>
<gene>
    <name evidence="4" type="ORF">COW36_21040</name>
</gene>
<dbReference type="InterPro" id="IPR007886">
    <property type="entry name" value="AlaDH/PNT_N"/>
</dbReference>
<dbReference type="InterPro" id="IPR007698">
    <property type="entry name" value="AlaDH/PNT_NAD(H)-bd"/>
</dbReference>
<name>A0A2M7FYZ3_9BACT</name>
<evidence type="ECO:0000256" key="1">
    <source>
        <dbReference type="ARBA" id="ARBA00023002"/>
    </source>
</evidence>
<dbReference type="SMART" id="SM01002">
    <property type="entry name" value="AlaDh_PNT_C"/>
    <property type="match status" value="1"/>
</dbReference>
<dbReference type="GO" id="GO:0000286">
    <property type="term" value="F:alanine dehydrogenase activity"/>
    <property type="evidence" value="ECO:0007669"/>
    <property type="project" value="TreeGrafter"/>
</dbReference>
<dbReference type="PANTHER" id="PTHR42795:SF1">
    <property type="entry name" value="ALANINE DEHYDROGENASE"/>
    <property type="match status" value="1"/>
</dbReference>
<keyword evidence="1" id="KW-0560">Oxidoreductase</keyword>
<proteinExistence type="predicted"/>
<dbReference type="GO" id="GO:0005886">
    <property type="term" value="C:plasma membrane"/>
    <property type="evidence" value="ECO:0007669"/>
    <property type="project" value="TreeGrafter"/>
</dbReference>
<accession>A0A2M7FYZ3</accession>
<reference evidence="4 5" key="1">
    <citation type="submission" date="2017-09" db="EMBL/GenBank/DDBJ databases">
        <title>Depth-based differentiation of microbial function through sediment-hosted aquifers and enrichment of novel symbionts in the deep terrestrial subsurface.</title>
        <authorList>
            <person name="Probst A.J."/>
            <person name="Ladd B."/>
            <person name="Jarett J.K."/>
            <person name="Geller-Mcgrath D.E."/>
            <person name="Sieber C.M."/>
            <person name="Emerson J.B."/>
            <person name="Anantharaman K."/>
            <person name="Thomas B.C."/>
            <person name="Malmstrom R."/>
            <person name="Stieglmeier M."/>
            <person name="Klingl A."/>
            <person name="Woyke T."/>
            <person name="Ryan C.M."/>
            <person name="Banfield J.F."/>
        </authorList>
    </citation>
    <scope>NUCLEOTIDE SEQUENCE [LARGE SCALE GENOMIC DNA]</scope>
    <source>
        <strain evidence="4">CG17_big_fil_post_rev_8_21_14_2_50_48_46</strain>
    </source>
</reference>
<sequence>MKLGIIGTSLKKNEKRVPIHPEHLSEISTEIRQQLVFEQGYGERFGFSDATLLALGVGLAPRQTLLESMDAVLLLKPMPADFENLRPGGVHWGWPHCMQQVANTQAAIDRRLTVVAMEQMFIRDEQGKRILHPFYKNNEMGGYCAVLHALALKSMDGNYGKKRKVVILSFGAVGQGALRALQGRGFTDITVCTQQRSETERPAGLENCEFRRIRQEQGQWVITEPDGRTRPLLALLLESDIWINAILQDPNHPVMYMNETDVARIKPGTYILDISCDEGLGFPFSRPTSFDAPLIEMGHFDYYAVDHTPNYLWECASWEVSQALLPYLPEFLKGPAHWAQTRIFREAIEIQAGEIQNSEILAFQKREPVYPHAMLV</sequence>
<protein>
    <submittedName>
        <fullName evidence="4">NAD(P) transhydrogenase subunit alpha</fullName>
    </submittedName>
</protein>
<dbReference type="Proteomes" id="UP000231019">
    <property type="component" value="Unassembled WGS sequence"/>
</dbReference>
<dbReference type="GO" id="GO:0006524">
    <property type="term" value="P:alanine catabolic process"/>
    <property type="evidence" value="ECO:0007669"/>
    <property type="project" value="TreeGrafter"/>
</dbReference>
<dbReference type="EMBL" id="PFFQ01000059">
    <property type="protein sequence ID" value="PIW14528.1"/>
    <property type="molecule type" value="Genomic_DNA"/>
</dbReference>
<comment type="caution">
    <text evidence="4">The sequence shown here is derived from an EMBL/GenBank/DDBJ whole genome shotgun (WGS) entry which is preliminary data.</text>
</comment>